<dbReference type="PANTHER" id="PTHR47643:SF2">
    <property type="entry name" value="TPR DOMAIN PROTEIN (AFU_ORTHOLOGUE AFUA_5G12710)"/>
    <property type="match status" value="1"/>
</dbReference>
<feature type="domain" description="SET" evidence="2">
    <location>
        <begin position="325"/>
        <end position="494"/>
    </location>
</feature>
<keyword evidence="1" id="KW-0802">TPR repeat</keyword>
<sequence length="691" mass="77262">MDETLKGQLPTRRKDRAQLIETHNAYLKKQDQNRGAVRAVKQPVASEAYPPCIKALNELKIIALSELRIESHHREEAVIIKTISNAYRGAASVSLVEDEHGTVEKLAMYNQSDASILSALPEGCVLAVKEPYYQIDGIEKDQYIICVDHPSDVVLLRLSDPIIPRSLRVGLDRTAEDWKKAGDDAFLVKDFPFAVFCYTQGIDISSNESSLQQNLMAKRAGINLALARYDHAKHDALASLTGASSDWKAYLIAGRAAYGLRDYQTSHENLKRALELNPDGVGVKREVDRCLSRLSEQSRGSFDFRQMSESIHAQSVHLDSATFTARTKIAASSLHGQGIFAKEDIKAGEVVFVEKAMTMPHQYETSLAAAALYAIMVRQLCDNPPLAKDFFSLYGGDYTRSGLEGKIIDGTPVIDVWLVEAIRRNNCFSAPRSTRDETRPDVKGVSQTKGFWAYAAHMNHSCVPNTARSFIGDMLISRAKRDIAAGEELLQNYTNIKAHYGRRQGDFGIWGFQCTCELCQDESRSTDENSARRERLLAQIEKLANKKPPRGVVPDATIRSMERLTRELEEAHEADVYDELPRLMLIYPTQWLLEAYKGRKNRAKCVASALRVLRNFGFPVSDGEDPMTLFQEHGNRPSVLTIHVVTALRDAARDLSSIGRKDAGKQFEKAAKFAYMLLTGFEEDLDLLNEP</sequence>
<dbReference type="AlphaFoldDB" id="A0A9P4XWY3"/>
<accession>A0A9P4XWY3</accession>
<dbReference type="Pfam" id="PF00856">
    <property type="entry name" value="SET"/>
    <property type="match status" value="1"/>
</dbReference>
<dbReference type="Proteomes" id="UP000803844">
    <property type="component" value="Unassembled WGS sequence"/>
</dbReference>
<evidence type="ECO:0000313" key="4">
    <source>
        <dbReference type="Proteomes" id="UP000803844"/>
    </source>
</evidence>
<dbReference type="InterPro" id="IPR046341">
    <property type="entry name" value="SET_dom_sf"/>
</dbReference>
<dbReference type="PROSITE" id="PS50005">
    <property type="entry name" value="TPR"/>
    <property type="match status" value="1"/>
</dbReference>
<reference evidence="3" key="1">
    <citation type="journal article" date="2020" name="Phytopathology">
        <title>Genome sequence of the chestnut blight fungus Cryphonectria parasitica EP155: A fundamental resource for an archetypical invasive plant pathogen.</title>
        <authorList>
            <person name="Crouch J.A."/>
            <person name="Dawe A."/>
            <person name="Aerts A."/>
            <person name="Barry K."/>
            <person name="Churchill A.C.L."/>
            <person name="Grimwood J."/>
            <person name="Hillman B."/>
            <person name="Milgroom M.G."/>
            <person name="Pangilinan J."/>
            <person name="Smith M."/>
            <person name="Salamov A."/>
            <person name="Schmutz J."/>
            <person name="Yadav J."/>
            <person name="Grigoriev I.V."/>
            <person name="Nuss D."/>
        </authorList>
    </citation>
    <scope>NUCLEOTIDE SEQUENCE</scope>
    <source>
        <strain evidence="3">EP155</strain>
    </source>
</reference>
<evidence type="ECO:0000256" key="1">
    <source>
        <dbReference type="PROSITE-ProRule" id="PRU00339"/>
    </source>
</evidence>
<dbReference type="PANTHER" id="PTHR47643">
    <property type="entry name" value="TPR DOMAIN PROTEIN (AFU_ORTHOLOGUE AFUA_5G12710)"/>
    <property type="match status" value="1"/>
</dbReference>
<dbReference type="RefSeq" id="XP_040773259.1">
    <property type="nucleotide sequence ID" value="XM_040917702.1"/>
</dbReference>
<evidence type="ECO:0000259" key="2">
    <source>
        <dbReference type="PROSITE" id="PS50280"/>
    </source>
</evidence>
<proteinExistence type="predicted"/>
<keyword evidence="4" id="KW-1185">Reference proteome</keyword>
<dbReference type="SUPFAM" id="SSF48452">
    <property type="entry name" value="TPR-like"/>
    <property type="match status" value="1"/>
</dbReference>
<name>A0A9P4XWY3_CRYP1</name>
<dbReference type="InterPro" id="IPR001214">
    <property type="entry name" value="SET_dom"/>
</dbReference>
<dbReference type="SMART" id="SM00317">
    <property type="entry name" value="SET"/>
    <property type="match status" value="1"/>
</dbReference>
<dbReference type="InterPro" id="IPR019734">
    <property type="entry name" value="TPR_rpt"/>
</dbReference>
<dbReference type="PROSITE" id="PS50280">
    <property type="entry name" value="SET"/>
    <property type="match status" value="1"/>
</dbReference>
<feature type="repeat" description="TPR" evidence="1">
    <location>
        <begin position="247"/>
        <end position="280"/>
    </location>
</feature>
<dbReference type="SUPFAM" id="SSF82199">
    <property type="entry name" value="SET domain"/>
    <property type="match status" value="1"/>
</dbReference>
<dbReference type="GeneID" id="63834831"/>
<dbReference type="Gene3D" id="1.25.40.10">
    <property type="entry name" value="Tetratricopeptide repeat domain"/>
    <property type="match status" value="1"/>
</dbReference>
<comment type="caution">
    <text evidence="3">The sequence shown here is derived from an EMBL/GenBank/DDBJ whole genome shotgun (WGS) entry which is preliminary data.</text>
</comment>
<dbReference type="InterPro" id="IPR011990">
    <property type="entry name" value="TPR-like_helical_dom_sf"/>
</dbReference>
<evidence type="ECO:0000313" key="3">
    <source>
        <dbReference type="EMBL" id="KAF3762280.1"/>
    </source>
</evidence>
<dbReference type="Gene3D" id="2.170.270.10">
    <property type="entry name" value="SET domain"/>
    <property type="match status" value="1"/>
</dbReference>
<dbReference type="InterPro" id="IPR053209">
    <property type="entry name" value="Gramillin-biosynth_MTr"/>
</dbReference>
<protein>
    <submittedName>
        <fullName evidence="3">SET domain-containing protein</fullName>
    </submittedName>
</protein>
<dbReference type="EMBL" id="MU032350">
    <property type="protein sequence ID" value="KAF3762280.1"/>
    <property type="molecule type" value="Genomic_DNA"/>
</dbReference>
<organism evidence="3 4">
    <name type="scientific">Cryphonectria parasitica (strain ATCC 38755 / EP155)</name>
    <dbReference type="NCBI Taxonomy" id="660469"/>
    <lineage>
        <taxon>Eukaryota</taxon>
        <taxon>Fungi</taxon>
        <taxon>Dikarya</taxon>
        <taxon>Ascomycota</taxon>
        <taxon>Pezizomycotina</taxon>
        <taxon>Sordariomycetes</taxon>
        <taxon>Sordariomycetidae</taxon>
        <taxon>Diaporthales</taxon>
        <taxon>Cryphonectriaceae</taxon>
        <taxon>Cryphonectria-Endothia species complex</taxon>
        <taxon>Cryphonectria</taxon>
    </lineage>
</organism>
<dbReference type="OrthoDB" id="1028014at2759"/>
<gene>
    <name evidence="3" type="ORF">M406DRAFT_264894</name>
</gene>